<comment type="caution">
    <text evidence="7">The sequence shown here is derived from an EMBL/GenBank/DDBJ whole genome shotgun (WGS) entry which is preliminary data.</text>
</comment>
<dbReference type="InterPro" id="IPR017941">
    <property type="entry name" value="Rieske_2Fe-2S"/>
</dbReference>
<evidence type="ECO:0000256" key="3">
    <source>
        <dbReference type="ARBA" id="ARBA00023002"/>
    </source>
</evidence>
<name>A0A941BJY7_9BURK</name>
<gene>
    <name evidence="7" type="ORF">KAK03_03730</name>
</gene>
<dbReference type="Proteomes" id="UP000676246">
    <property type="component" value="Unassembled WGS sequence"/>
</dbReference>
<feature type="domain" description="Rieske" evidence="6">
    <location>
        <begin position="8"/>
        <end position="111"/>
    </location>
</feature>
<dbReference type="EMBL" id="JAGQDD010000002">
    <property type="protein sequence ID" value="MBQ0929584.1"/>
    <property type="molecule type" value="Genomic_DNA"/>
</dbReference>
<organism evidence="7 8">
    <name type="scientific">Ideonella alba</name>
    <dbReference type="NCBI Taxonomy" id="2824118"/>
    <lineage>
        <taxon>Bacteria</taxon>
        <taxon>Pseudomonadati</taxon>
        <taxon>Pseudomonadota</taxon>
        <taxon>Betaproteobacteria</taxon>
        <taxon>Burkholderiales</taxon>
        <taxon>Sphaerotilaceae</taxon>
        <taxon>Ideonella</taxon>
    </lineage>
</organism>
<protein>
    <submittedName>
        <fullName evidence="7">Aromatic ring-hydroxylating dioxygenase subunit alpha</fullName>
    </submittedName>
</protein>
<dbReference type="InterPro" id="IPR036922">
    <property type="entry name" value="Rieske_2Fe-2S_sf"/>
</dbReference>
<evidence type="ECO:0000313" key="8">
    <source>
        <dbReference type="Proteomes" id="UP000676246"/>
    </source>
</evidence>
<dbReference type="PROSITE" id="PS51296">
    <property type="entry name" value="RIESKE"/>
    <property type="match status" value="1"/>
</dbReference>
<dbReference type="InterPro" id="IPR044043">
    <property type="entry name" value="VanA_C_cat"/>
</dbReference>
<dbReference type="Pfam" id="PF00355">
    <property type="entry name" value="Rieske"/>
    <property type="match status" value="1"/>
</dbReference>
<keyword evidence="5" id="KW-0411">Iron-sulfur</keyword>
<evidence type="ECO:0000256" key="4">
    <source>
        <dbReference type="ARBA" id="ARBA00023004"/>
    </source>
</evidence>
<proteinExistence type="predicted"/>
<dbReference type="PANTHER" id="PTHR21266:SF60">
    <property type="entry name" value="3-KETOSTEROID-9-ALPHA-MONOOXYGENASE, OXYGENASE COMPONENT"/>
    <property type="match status" value="1"/>
</dbReference>
<keyword evidence="8" id="KW-1185">Reference proteome</keyword>
<evidence type="ECO:0000313" key="7">
    <source>
        <dbReference type="EMBL" id="MBQ0929584.1"/>
    </source>
</evidence>
<dbReference type="Gene3D" id="3.90.380.10">
    <property type="entry name" value="Naphthalene 1,2-dioxygenase Alpha Subunit, Chain A, domain 1"/>
    <property type="match status" value="1"/>
</dbReference>
<keyword evidence="2" id="KW-0479">Metal-binding</keyword>
<keyword evidence="7" id="KW-0223">Dioxygenase</keyword>
<keyword evidence="3" id="KW-0560">Oxidoreductase</keyword>
<dbReference type="AlphaFoldDB" id="A0A941BJY7"/>
<dbReference type="SUPFAM" id="SSF50022">
    <property type="entry name" value="ISP domain"/>
    <property type="match status" value="1"/>
</dbReference>
<accession>A0A941BJY7</accession>
<dbReference type="GO" id="GO:0051537">
    <property type="term" value="F:2 iron, 2 sulfur cluster binding"/>
    <property type="evidence" value="ECO:0007669"/>
    <property type="project" value="UniProtKB-KW"/>
</dbReference>
<keyword evidence="1" id="KW-0001">2Fe-2S</keyword>
<dbReference type="PANTHER" id="PTHR21266">
    <property type="entry name" value="IRON-SULFUR DOMAIN CONTAINING PROTEIN"/>
    <property type="match status" value="1"/>
</dbReference>
<evidence type="ECO:0000256" key="5">
    <source>
        <dbReference type="ARBA" id="ARBA00023014"/>
    </source>
</evidence>
<dbReference type="RefSeq" id="WP_210851845.1">
    <property type="nucleotide sequence ID" value="NZ_JAGQDD010000002.1"/>
</dbReference>
<reference evidence="7 8" key="1">
    <citation type="submission" date="2021-04" db="EMBL/GenBank/DDBJ databases">
        <title>The genome sequence of Ideonella sp. 3Y2.</title>
        <authorList>
            <person name="Liu Y."/>
        </authorList>
    </citation>
    <scope>NUCLEOTIDE SEQUENCE [LARGE SCALE GENOMIC DNA]</scope>
    <source>
        <strain evidence="7 8">3Y2</strain>
    </source>
</reference>
<dbReference type="CDD" id="cd03469">
    <property type="entry name" value="Rieske_RO_Alpha_N"/>
    <property type="match status" value="1"/>
</dbReference>
<dbReference type="Gene3D" id="2.102.10.10">
    <property type="entry name" value="Rieske [2Fe-2S] iron-sulphur domain"/>
    <property type="match status" value="1"/>
</dbReference>
<dbReference type="Pfam" id="PF19112">
    <property type="entry name" value="VanA_C"/>
    <property type="match status" value="1"/>
</dbReference>
<dbReference type="SUPFAM" id="SSF55961">
    <property type="entry name" value="Bet v1-like"/>
    <property type="match status" value="1"/>
</dbReference>
<sequence>MGHEHDCAHPLLRVEELGEAPQAVRLLGEDWVVWRDGQGQARAARDQCPHRGARLSLGRVCAGQLECPYHGWRFDGDGRCVAIPAVPGFTPPASHGLAVWPLTAFAGLWWLLPTDAALPPAFAAEHEPRLRKLTVGPFDVATSAPRVVENFLDMAHFGFVHEGWLGERSHGEVPPYQVDATPDGLHAHGCRAWQPRSNLQSTEGSWVDYEYRVPAPYTAVLEKAPDAQQGWREGIALFICPRDEEHSRAWFRLAVPDWDSSDEQVAAFQHTIFAQDQPVLESQRPRRLPLSGEVHSAADRMSSAYRRWLRERGVGFGVLP</sequence>
<evidence type="ECO:0000259" key="6">
    <source>
        <dbReference type="PROSITE" id="PS51296"/>
    </source>
</evidence>
<evidence type="ECO:0000256" key="1">
    <source>
        <dbReference type="ARBA" id="ARBA00022714"/>
    </source>
</evidence>
<dbReference type="InterPro" id="IPR050584">
    <property type="entry name" value="Cholesterol_7-desaturase"/>
</dbReference>
<keyword evidence="4" id="KW-0408">Iron</keyword>
<dbReference type="GO" id="GO:0051213">
    <property type="term" value="F:dioxygenase activity"/>
    <property type="evidence" value="ECO:0007669"/>
    <property type="project" value="UniProtKB-KW"/>
</dbReference>
<evidence type="ECO:0000256" key="2">
    <source>
        <dbReference type="ARBA" id="ARBA00022723"/>
    </source>
</evidence>
<dbReference type="GO" id="GO:0046872">
    <property type="term" value="F:metal ion binding"/>
    <property type="evidence" value="ECO:0007669"/>
    <property type="project" value="UniProtKB-KW"/>
</dbReference>